<gene>
    <name evidence="1" type="ORF">CZ814_03734</name>
</gene>
<dbReference type="EMBL" id="FUWP01000034">
    <property type="protein sequence ID" value="SKA56347.1"/>
    <property type="molecule type" value="Genomic_DNA"/>
</dbReference>
<reference evidence="1 2" key="1">
    <citation type="submission" date="2017-02" db="EMBL/GenBank/DDBJ databases">
        <authorList>
            <person name="Peterson S.W."/>
        </authorList>
    </citation>
    <scope>NUCLEOTIDE SEQUENCE [LARGE SCALE GENOMIC DNA]</scope>
    <source>
        <strain evidence="1 2">CECT 9189</strain>
    </source>
</reference>
<dbReference type="OrthoDB" id="5890938at2"/>
<dbReference type="Proteomes" id="UP000191116">
    <property type="component" value="Unassembled WGS sequence"/>
</dbReference>
<proteinExistence type="predicted"/>
<sequence length="111" mass="13050">MNKKEIKIYLEQLRSDSEKVMALFRTDNPDINIISARYSEQKTFFITLNKELEKKETQNLLSSDDEKYLFPAIHEVAQHCVARIGSKNKKELSSSIYDCSDYLTYYINQID</sequence>
<dbReference type="AlphaFoldDB" id="A0A1T4UUF8"/>
<evidence type="ECO:0000313" key="2">
    <source>
        <dbReference type="Proteomes" id="UP000191116"/>
    </source>
</evidence>
<protein>
    <submittedName>
        <fullName evidence="1">Uncharacterized protein</fullName>
    </submittedName>
</protein>
<evidence type="ECO:0000313" key="1">
    <source>
        <dbReference type="EMBL" id="SKA56347.1"/>
    </source>
</evidence>
<organism evidence="1 2">
    <name type="scientific">Photobacterium toruni</name>
    <dbReference type="NCBI Taxonomy" id="1935446"/>
    <lineage>
        <taxon>Bacteria</taxon>
        <taxon>Pseudomonadati</taxon>
        <taxon>Pseudomonadota</taxon>
        <taxon>Gammaproteobacteria</taxon>
        <taxon>Vibrionales</taxon>
        <taxon>Vibrionaceae</taxon>
        <taxon>Photobacterium</taxon>
    </lineage>
</organism>
<accession>A0A1T4UUF8</accession>
<name>A0A1T4UUF8_9GAMM</name>
<dbReference type="RefSeq" id="WP_080176408.1">
    <property type="nucleotide sequence ID" value="NZ_AP024858.1"/>
</dbReference>